<accession>A0A6N7W356</accession>
<evidence type="ECO:0000259" key="2">
    <source>
        <dbReference type="Pfam" id="PF01558"/>
    </source>
</evidence>
<dbReference type="PANTHER" id="PTHR42730:SF1">
    <property type="entry name" value="2-OXOGLUTARATE SYNTHASE SUBUNIT KORC"/>
    <property type="match status" value="1"/>
</dbReference>
<dbReference type="SUPFAM" id="SSF53323">
    <property type="entry name" value="Pyruvate-ferredoxin oxidoreductase, PFOR, domain III"/>
    <property type="match status" value="1"/>
</dbReference>
<feature type="domain" description="Pyruvate/ketoisovalerate oxidoreductase catalytic" evidence="2">
    <location>
        <begin position="13"/>
        <end position="175"/>
    </location>
</feature>
<dbReference type="Gene3D" id="3.40.920.10">
    <property type="entry name" value="Pyruvate-ferredoxin oxidoreductase, PFOR, domain III"/>
    <property type="match status" value="1"/>
</dbReference>
<name>A0A6N7W356_ACIFE</name>
<dbReference type="InterPro" id="IPR052554">
    <property type="entry name" value="2-oxoglutarate_synth_KorC"/>
</dbReference>
<dbReference type="Pfam" id="PF01558">
    <property type="entry name" value="POR"/>
    <property type="match status" value="1"/>
</dbReference>
<organism evidence="3 4">
    <name type="scientific">Acidaminococcus fermentans</name>
    <dbReference type="NCBI Taxonomy" id="905"/>
    <lineage>
        <taxon>Bacteria</taxon>
        <taxon>Bacillati</taxon>
        <taxon>Bacillota</taxon>
        <taxon>Negativicutes</taxon>
        <taxon>Acidaminococcales</taxon>
        <taxon>Acidaminococcaceae</taxon>
        <taxon>Acidaminococcus</taxon>
    </lineage>
</organism>
<dbReference type="InterPro" id="IPR002869">
    <property type="entry name" value="Pyrv_flavodox_OxRed_cen"/>
</dbReference>
<sequence length="178" mass="18951">MTMKKEIVLSGVGGQGVVSVGEVMGLASLNEENINATMSASYGAEARGTFTKTDVVLSDGLVGYPNVAVPDLILCLAQVAYDRYVDKFTADTLVFYDSDEVTPKEGAKGTAIGYPFRKLAVELGSIQSANFIALGAMMKKTGLLKPESVEQGIAKRFAGKQKVIDSNRKAFEKGLTLE</sequence>
<protein>
    <submittedName>
        <fullName evidence="3">2-oxoglutarate synthase</fullName>
    </submittedName>
</protein>
<dbReference type="AlphaFoldDB" id="A0A6N7W356"/>
<gene>
    <name evidence="3" type="ORF">FX155_08590</name>
</gene>
<dbReference type="GO" id="GO:0016903">
    <property type="term" value="F:oxidoreductase activity, acting on the aldehyde or oxo group of donors"/>
    <property type="evidence" value="ECO:0007669"/>
    <property type="project" value="InterPro"/>
</dbReference>
<dbReference type="PANTHER" id="PTHR42730">
    <property type="entry name" value="2-OXOGLUTARATE SYNTHASE SUBUNIT KORC"/>
    <property type="match status" value="1"/>
</dbReference>
<dbReference type="EMBL" id="VULN01000012">
    <property type="protein sequence ID" value="MSS82646.1"/>
    <property type="molecule type" value="Genomic_DNA"/>
</dbReference>
<evidence type="ECO:0000313" key="3">
    <source>
        <dbReference type="EMBL" id="MSS82646.1"/>
    </source>
</evidence>
<reference evidence="3 4" key="1">
    <citation type="submission" date="2019-08" db="EMBL/GenBank/DDBJ databases">
        <title>In-depth cultivation of the pig gut microbiome towards novel bacterial diversity and tailored functional studies.</title>
        <authorList>
            <person name="Wylensek D."/>
            <person name="Hitch T.C.A."/>
            <person name="Clavel T."/>
        </authorList>
    </citation>
    <scope>NUCLEOTIDE SEQUENCE [LARGE SCALE GENOMIC DNA]</scope>
    <source>
        <strain evidence="3 4">WCA-389-WT-5B</strain>
    </source>
</reference>
<dbReference type="InterPro" id="IPR019752">
    <property type="entry name" value="Pyrv/ketoisovalerate_OxRed_cat"/>
</dbReference>
<keyword evidence="1" id="KW-0560">Oxidoreductase</keyword>
<proteinExistence type="predicted"/>
<dbReference type="Proteomes" id="UP000441455">
    <property type="component" value="Unassembled WGS sequence"/>
</dbReference>
<evidence type="ECO:0000313" key="4">
    <source>
        <dbReference type="Proteomes" id="UP000441455"/>
    </source>
</evidence>
<comment type="caution">
    <text evidence="3">The sequence shown here is derived from an EMBL/GenBank/DDBJ whole genome shotgun (WGS) entry which is preliminary data.</text>
</comment>
<evidence type="ECO:0000256" key="1">
    <source>
        <dbReference type="ARBA" id="ARBA00023002"/>
    </source>
</evidence>